<dbReference type="InterPro" id="IPR004358">
    <property type="entry name" value="Sig_transdc_His_kin-like_C"/>
</dbReference>
<dbReference type="SUPFAM" id="SSF55874">
    <property type="entry name" value="ATPase domain of HSP90 chaperone/DNA topoisomerase II/histidine kinase"/>
    <property type="match status" value="1"/>
</dbReference>
<dbReference type="PRINTS" id="PR00344">
    <property type="entry name" value="BCTRLSENSOR"/>
</dbReference>
<evidence type="ECO:0000259" key="9">
    <source>
        <dbReference type="PROSITE" id="PS50109"/>
    </source>
</evidence>
<dbReference type="InterPro" id="IPR001789">
    <property type="entry name" value="Sig_transdc_resp-reg_receiver"/>
</dbReference>
<evidence type="ECO:0000256" key="5">
    <source>
        <dbReference type="ARBA" id="ARBA00022777"/>
    </source>
</evidence>
<feature type="transmembrane region" description="Helical" evidence="8">
    <location>
        <begin position="312"/>
        <end position="330"/>
    </location>
</feature>
<feature type="transmembrane region" description="Helical" evidence="8">
    <location>
        <begin position="192"/>
        <end position="210"/>
    </location>
</feature>
<feature type="region of interest" description="Disordered" evidence="7">
    <location>
        <begin position="67"/>
        <end position="137"/>
    </location>
</feature>
<sequence>MYLLPRHRSDDKIASLETLTMSGTLPEPAVQKTGSSNTSRRRQKKKARFGSLGLYWANLVKRFGTVSSPSLSSSDARPTSTEPQSQNGRDEGPGDSDQVDRIVVDRTWSNGSRSRASLHDDDNQSPDTKSSYGVTPLTPFQEGWQPTGFLRRFPPIVWSIWTMFMHFFHPEFPDERAERNYTRESWSFTKPLARWSALWLIVSWALGAAFASKPRVTMDDVFLYAIAPAFSVPVIFMVAFDWPRDRPVLYQFFIGCSLWMWGYYYILSMYLCGFYKEPPMLWPCYSKDFVGTFYYSTALQAVGLFGLKLNRLTSAIGGLVFFVLTCVTIVPEHHTFARTMINFFLFTACNISVITYAHYMKEMAERRLHTLRNQLKIQFKATQRAQINERMAADSKRRLTSYVRVPLNSALLAVQNINSSGIVTKDHEIEFNALSGSLNMMRNVLNDVLDFNRMDSGTFEVSSRPFAFHTTMRSLFVPLGRSSLRLLTRISTRYRHCYFSRLLLIERSQVARWAAYQAMGETPDVIKEHMKEHPEVSGVVTGDHVRLRQIVNNLASNATKFTPSGGCITISTKLVHPTPEEVNTFDMTGMPLAAQIDPTVNNSSPAKRVHKHALSTSHLSQHNLANGVLPTAELKTIVVRIEVNDTGYGITRRDMDQCNLFSAFNQTEQGRQQGGKGTGLGLALVRQIVKLSGGRLGVRSKAGEGSCFWIELPLGVGREALVPPDMESEHSSTDPDLTKVRTAARTNDEIPVSNHSLTMAVDTVALKNSEIKPASERSNSAIHNIMEQGGRVELGLHKSSETLTTNTHNYPPSPLNSQFIPPADPLLVEGTSAATEMEDRPGPVQRPTYLPMPSPKRLGFFKDAYPTNSTNSGISMTSTTSSPLLTFDSNFQGIPSSNSNSSLAFDAGMSVLVVDDDLVTRKLMQRMLVRLGCVVETAENGQTALLALGAVATPASEGTSGSKDQGPILERPNAPNDEKKYDVIFLDNQMPILSGINVVAKLREWGRSDFVVGVTGNALLEDQEEYISAGADHVLTKPVNEQALRRMLVLADARRKMVPSGP</sequence>
<feature type="compositionally biased region" description="Basic and acidic residues" evidence="7">
    <location>
        <begin position="88"/>
        <end position="104"/>
    </location>
</feature>
<accession>A0AAD7E1P3</accession>
<dbReference type="Pfam" id="PF00072">
    <property type="entry name" value="Response_reg"/>
    <property type="match status" value="1"/>
</dbReference>
<dbReference type="InterPro" id="IPR003661">
    <property type="entry name" value="HisK_dim/P_dom"/>
</dbReference>
<dbReference type="AlphaFoldDB" id="A0AAD7E1P3"/>
<keyword evidence="8" id="KW-0472">Membrane</keyword>
<evidence type="ECO:0000256" key="1">
    <source>
        <dbReference type="ARBA" id="ARBA00000085"/>
    </source>
</evidence>
<dbReference type="GO" id="GO:0000155">
    <property type="term" value="F:phosphorelay sensor kinase activity"/>
    <property type="evidence" value="ECO:0007669"/>
    <property type="project" value="InterPro"/>
</dbReference>
<evidence type="ECO:0000259" key="10">
    <source>
        <dbReference type="PROSITE" id="PS50110"/>
    </source>
</evidence>
<dbReference type="PROSITE" id="PS50110">
    <property type="entry name" value="RESPONSE_REGULATORY"/>
    <property type="match status" value="1"/>
</dbReference>
<dbReference type="PROSITE" id="PS50109">
    <property type="entry name" value="HIS_KIN"/>
    <property type="match status" value="1"/>
</dbReference>
<keyword evidence="8" id="KW-0812">Transmembrane</keyword>
<keyword evidence="12" id="KW-1185">Reference proteome</keyword>
<dbReference type="GO" id="GO:0009927">
    <property type="term" value="F:histidine phosphotransfer kinase activity"/>
    <property type="evidence" value="ECO:0007669"/>
    <property type="project" value="TreeGrafter"/>
</dbReference>
<dbReference type="InterPro" id="IPR036890">
    <property type="entry name" value="HATPase_C_sf"/>
</dbReference>
<evidence type="ECO:0000313" key="11">
    <source>
        <dbReference type="EMBL" id="KAJ7224076.1"/>
    </source>
</evidence>
<keyword evidence="5" id="KW-0418">Kinase</keyword>
<feature type="compositionally biased region" description="Polar residues" evidence="7">
    <location>
        <begin position="75"/>
        <end position="87"/>
    </location>
</feature>
<dbReference type="InterPro" id="IPR005467">
    <property type="entry name" value="His_kinase_dom"/>
</dbReference>
<comment type="catalytic activity">
    <reaction evidence="1">
        <text>ATP + protein L-histidine = ADP + protein N-phospho-L-histidine.</text>
        <dbReference type="EC" id="2.7.13.3"/>
    </reaction>
</comment>
<name>A0AAD7E1P3_9AGAR</name>
<feature type="domain" description="Histidine kinase" evidence="9">
    <location>
        <begin position="398"/>
        <end position="716"/>
    </location>
</feature>
<feature type="region of interest" description="Disordered" evidence="7">
    <location>
        <begin position="956"/>
        <end position="975"/>
    </location>
</feature>
<dbReference type="Gene3D" id="3.30.565.10">
    <property type="entry name" value="Histidine kinase-like ATPase, C-terminal domain"/>
    <property type="match status" value="1"/>
</dbReference>
<feature type="transmembrane region" description="Helical" evidence="8">
    <location>
        <begin position="248"/>
        <end position="267"/>
    </location>
</feature>
<evidence type="ECO:0000256" key="6">
    <source>
        <dbReference type="PROSITE-ProRule" id="PRU00169"/>
    </source>
</evidence>
<dbReference type="CDD" id="cd00082">
    <property type="entry name" value="HisKA"/>
    <property type="match status" value="1"/>
</dbReference>
<reference evidence="11" key="1">
    <citation type="submission" date="2023-03" db="EMBL/GenBank/DDBJ databases">
        <title>Massive genome expansion in bonnet fungi (Mycena s.s.) driven by repeated elements and novel gene families across ecological guilds.</title>
        <authorList>
            <consortium name="Lawrence Berkeley National Laboratory"/>
            <person name="Harder C.B."/>
            <person name="Miyauchi S."/>
            <person name="Viragh M."/>
            <person name="Kuo A."/>
            <person name="Thoen E."/>
            <person name="Andreopoulos B."/>
            <person name="Lu D."/>
            <person name="Skrede I."/>
            <person name="Drula E."/>
            <person name="Henrissat B."/>
            <person name="Morin E."/>
            <person name="Kohler A."/>
            <person name="Barry K."/>
            <person name="LaButti K."/>
            <person name="Morin E."/>
            <person name="Salamov A."/>
            <person name="Lipzen A."/>
            <person name="Mereny Z."/>
            <person name="Hegedus B."/>
            <person name="Baldrian P."/>
            <person name="Stursova M."/>
            <person name="Weitz H."/>
            <person name="Taylor A."/>
            <person name="Grigoriev I.V."/>
            <person name="Nagy L.G."/>
            <person name="Martin F."/>
            <person name="Kauserud H."/>
        </authorList>
    </citation>
    <scope>NUCLEOTIDE SEQUENCE</scope>
    <source>
        <strain evidence="11">9144</strain>
    </source>
</reference>
<keyword evidence="3 6" id="KW-0597">Phosphoprotein</keyword>
<proteinExistence type="predicted"/>
<feature type="modified residue" description="4-aspartylphosphate" evidence="6">
    <location>
        <position position="987"/>
    </location>
</feature>
<evidence type="ECO:0000256" key="8">
    <source>
        <dbReference type="SAM" id="Phobius"/>
    </source>
</evidence>
<dbReference type="EMBL" id="JARJCW010000005">
    <property type="protein sequence ID" value="KAJ7224076.1"/>
    <property type="molecule type" value="Genomic_DNA"/>
</dbReference>
<evidence type="ECO:0000313" key="12">
    <source>
        <dbReference type="Proteomes" id="UP001219525"/>
    </source>
</evidence>
<dbReference type="PANTHER" id="PTHR43047">
    <property type="entry name" value="TWO-COMPONENT HISTIDINE PROTEIN KINASE"/>
    <property type="match status" value="1"/>
</dbReference>
<dbReference type="EC" id="2.7.13.3" evidence="2"/>
<dbReference type="SUPFAM" id="SSF52172">
    <property type="entry name" value="CheY-like"/>
    <property type="match status" value="1"/>
</dbReference>
<gene>
    <name evidence="11" type="ORF">GGX14DRAFT_424109</name>
</gene>
<evidence type="ECO:0000256" key="4">
    <source>
        <dbReference type="ARBA" id="ARBA00022679"/>
    </source>
</evidence>
<feature type="transmembrane region" description="Helical" evidence="8">
    <location>
        <begin position="222"/>
        <end position="242"/>
    </location>
</feature>
<keyword evidence="4" id="KW-0808">Transferase</keyword>
<protein>
    <recommendedName>
        <fullName evidence="2">histidine kinase</fullName>
        <ecNumber evidence="2">2.7.13.3</ecNumber>
    </recommendedName>
</protein>
<organism evidence="11 12">
    <name type="scientific">Mycena pura</name>
    <dbReference type="NCBI Taxonomy" id="153505"/>
    <lineage>
        <taxon>Eukaryota</taxon>
        <taxon>Fungi</taxon>
        <taxon>Dikarya</taxon>
        <taxon>Basidiomycota</taxon>
        <taxon>Agaricomycotina</taxon>
        <taxon>Agaricomycetes</taxon>
        <taxon>Agaricomycetidae</taxon>
        <taxon>Agaricales</taxon>
        <taxon>Marasmiineae</taxon>
        <taxon>Mycenaceae</taxon>
        <taxon>Mycena</taxon>
    </lineage>
</organism>
<evidence type="ECO:0000256" key="7">
    <source>
        <dbReference type="SAM" id="MobiDB-lite"/>
    </source>
</evidence>
<comment type="caution">
    <text evidence="11">The sequence shown here is derived from an EMBL/GenBank/DDBJ whole genome shotgun (WGS) entry which is preliminary data.</text>
</comment>
<dbReference type="Gene3D" id="3.40.50.2300">
    <property type="match status" value="1"/>
</dbReference>
<dbReference type="InterPro" id="IPR003594">
    <property type="entry name" value="HATPase_dom"/>
</dbReference>
<feature type="region of interest" description="Disordered" evidence="7">
    <location>
        <begin position="22"/>
        <end position="45"/>
    </location>
</feature>
<keyword evidence="8" id="KW-1133">Transmembrane helix</keyword>
<dbReference type="SMART" id="SM00387">
    <property type="entry name" value="HATPase_c"/>
    <property type="match status" value="1"/>
</dbReference>
<dbReference type="InterPro" id="IPR011006">
    <property type="entry name" value="CheY-like_superfamily"/>
</dbReference>
<dbReference type="SMART" id="SM00448">
    <property type="entry name" value="REC"/>
    <property type="match status" value="1"/>
</dbReference>
<dbReference type="Proteomes" id="UP001219525">
    <property type="component" value="Unassembled WGS sequence"/>
</dbReference>
<feature type="transmembrane region" description="Helical" evidence="8">
    <location>
        <begin position="288"/>
        <end position="306"/>
    </location>
</feature>
<dbReference type="Pfam" id="PF02518">
    <property type="entry name" value="HATPase_c"/>
    <property type="match status" value="1"/>
</dbReference>
<feature type="domain" description="Response regulatory" evidence="10">
    <location>
        <begin position="910"/>
        <end position="1052"/>
    </location>
</feature>
<dbReference type="GO" id="GO:0005886">
    <property type="term" value="C:plasma membrane"/>
    <property type="evidence" value="ECO:0007669"/>
    <property type="project" value="TreeGrafter"/>
</dbReference>
<evidence type="ECO:0000256" key="2">
    <source>
        <dbReference type="ARBA" id="ARBA00012438"/>
    </source>
</evidence>
<evidence type="ECO:0000256" key="3">
    <source>
        <dbReference type="ARBA" id="ARBA00022553"/>
    </source>
</evidence>
<dbReference type="CDD" id="cd17546">
    <property type="entry name" value="REC_hyHK_CKI1_RcsC-like"/>
    <property type="match status" value="1"/>
</dbReference>
<dbReference type="PANTHER" id="PTHR43047:SF66">
    <property type="entry name" value="HISKA"/>
    <property type="match status" value="1"/>
</dbReference>